<evidence type="ECO:0000259" key="9">
    <source>
        <dbReference type="PROSITE" id="PS00794"/>
    </source>
</evidence>
<evidence type="ECO:0000256" key="5">
    <source>
        <dbReference type="ARBA" id="ARBA00022741"/>
    </source>
</evidence>
<evidence type="ECO:0000313" key="10">
    <source>
        <dbReference type="EMBL" id="EEG79064.1"/>
    </source>
</evidence>
<dbReference type="STRING" id="555088.DealDRAFT_0338"/>
<dbReference type="PROSITE" id="PS00794">
    <property type="entry name" value="HPPK"/>
    <property type="match status" value="1"/>
</dbReference>
<dbReference type="CDD" id="cd00483">
    <property type="entry name" value="HPPK"/>
    <property type="match status" value="1"/>
</dbReference>
<dbReference type="SUPFAM" id="SSF55083">
    <property type="entry name" value="6-hydroxymethyl-7,8-dihydropterin pyrophosphokinase, HPPK"/>
    <property type="match status" value="1"/>
</dbReference>
<dbReference type="AlphaFoldDB" id="C0GCX9"/>
<keyword evidence="6 10" id="KW-0418">Kinase</keyword>
<proteinExistence type="predicted"/>
<protein>
    <recommendedName>
        <fullName evidence="3">2-amino-4-hydroxy-6-hydroxymethyldihydropteridine diphosphokinase</fullName>
        <ecNumber evidence="3">2.7.6.3</ecNumber>
    </recommendedName>
</protein>
<dbReference type="GO" id="GO:0003848">
    <property type="term" value="F:2-amino-4-hydroxy-6-hydroxymethyldihydropteridine diphosphokinase activity"/>
    <property type="evidence" value="ECO:0007669"/>
    <property type="project" value="UniProtKB-EC"/>
</dbReference>
<accession>C0GCX9</accession>
<dbReference type="eggNOG" id="COG0801">
    <property type="taxonomic scope" value="Bacteria"/>
</dbReference>
<gene>
    <name evidence="10" type="ORF">DealDRAFT_0338</name>
</gene>
<evidence type="ECO:0000256" key="8">
    <source>
        <dbReference type="ARBA" id="ARBA00022909"/>
    </source>
</evidence>
<reference evidence="10 11" key="1">
    <citation type="submission" date="2009-02" db="EMBL/GenBank/DDBJ databases">
        <title>Sequencing of the draft genome and assembly of Dethiobacter alkaliphilus AHT 1.</title>
        <authorList>
            <consortium name="US DOE Joint Genome Institute (JGI-PGF)"/>
            <person name="Lucas S."/>
            <person name="Copeland A."/>
            <person name="Lapidus A."/>
            <person name="Glavina del Rio T."/>
            <person name="Dalin E."/>
            <person name="Tice H."/>
            <person name="Bruce D."/>
            <person name="Goodwin L."/>
            <person name="Pitluck S."/>
            <person name="Larimer F."/>
            <person name="Land M.L."/>
            <person name="Hauser L."/>
            <person name="Muyzer G."/>
        </authorList>
    </citation>
    <scope>NUCLEOTIDE SEQUENCE [LARGE SCALE GENOMIC DNA]</scope>
    <source>
        <strain evidence="10 11">AHT 1</strain>
    </source>
</reference>
<evidence type="ECO:0000256" key="4">
    <source>
        <dbReference type="ARBA" id="ARBA00022679"/>
    </source>
</evidence>
<comment type="caution">
    <text evidence="10">The sequence shown here is derived from an EMBL/GenBank/DDBJ whole genome shotgun (WGS) entry which is preliminary data.</text>
</comment>
<dbReference type="InterPro" id="IPR035907">
    <property type="entry name" value="Hppk_sf"/>
</dbReference>
<feature type="domain" description="7,8-dihydro-6-hydroxymethylpterin-pyrophosphokinase" evidence="9">
    <location>
        <begin position="88"/>
        <end position="99"/>
    </location>
</feature>
<dbReference type="Proteomes" id="UP000006443">
    <property type="component" value="Unassembled WGS sequence"/>
</dbReference>
<dbReference type="EC" id="2.7.6.3" evidence="3"/>
<evidence type="ECO:0000256" key="6">
    <source>
        <dbReference type="ARBA" id="ARBA00022777"/>
    </source>
</evidence>
<dbReference type="GO" id="GO:0046656">
    <property type="term" value="P:folic acid biosynthetic process"/>
    <property type="evidence" value="ECO:0007669"/>
    <property type="project" value="UniProtKB-KW"/>
</dbReference>
<name>C0GCX9_DETAL</name>
<keyword evidence="5" id="KW-0547">Nucleotide-binding</keyword>
<dbReference type="RefSeq" id="WP_008514246.1">
    <property type="nucleotide sequence ID" value="NZ_ACJM01000001.1"/>
</dbReference>
<dbReference type="UniPathway" id="UPA00077">
    <property type="reaction ID" value="UER00155"/>
</dbReference>
<comment type="catalytic activity">
    <reaction evidence="1">
        <text>6-hydroxymethyl-7,8-dihydropterin + ATP = (7,8-dihydropterin-6-yl)methyl diphosphate + AMP + H(+)</text>
        <dbReference type="Rhea" id="RHEA:11412"/>
        <dbReference type="ChEBI" id="CHEBI:15378"/>
        <dbReference type="ChEBI" id="CHEBI:30616"/>
        <dbReference type="ChEBI" id="CHEBI:44841"/>
        <dbReference type="ChEBI" id="CHEBI:72950"/>
        <dbReference type="ChEBI" id="CHEBI:456215"/>
        <dbReference type="EC" id="2.7.6.3"/>
    </reaction>
</comment>
<dbReference type="Pfam" id="PF01288">
    <property type="entry name" value="HPPK"/>
    <property type="match status" value="1"/>
</dbReference>
<dbReference type="GO" id="GO:0005524">
    <property type="term" value="F:ATP binding"/>
    <property type="evidence" value="ECO:0007669"/>
    <property type="project" value="UniProtKB-KW"/>
</dbReference>
<keyword evidence="7" id="KW-0067">ATP-binding</keyword>
<dbReference type="GO" id="GO:0016301">
    <property type="term" value="F:kinase activity"/>
    <property type="evidence" value="ECO:0007669"/>
    <property type="project" value="UniProtKB-KW"/>
</dbReference>
<dbReference type="Gene3D" id="3.30.70.560">
    <property type="entry name" value="7,8-Dihydro-6-hydroxymethylpterin-pyrophosphokinase HPPK"/>
    <property type="match status" value="1"/>
</dbReference>
<dbReference type="InterPro" id="IPR000550">
    <property type="entry name" value="Hppk"/>
</dbReference>
<dbReference type="EMBL" id="ACJM01000001">
    <property type="protein sequence ID" value="EEG79064.1"/>
    <property type="molecule type" value="Genomic_DNA"/>
</dbReference>
<keyword evidence="8" id="KW-0289">Folate biosynthesis</keyword>
<dbReference type="GO" id="GO:0046654">
    <property type="term" value="P:tetrahydrofolate biosynthetic process"/>
    <property type="evidence" value="ECO:0007669"/>
    <property type="project" value="UniProtKB-UniPathway"/>
</dbReference>
<evidence type="ECO:0000256" key="2">
    <source>
        <dbReference type="ARBA" id="ARBA00005051"/>
    </source>
</evidence>
<evidence type="ECO:0000256" key="7">
    <source>
        <dbReference type="ARBA" id="ARBA00022840"/>
    </source>
</evidence>
<dbReference type="OrthoDB" id="9808041at2"/>
<comment type="pathway">
    <text evidence="2">Cofactor biosynthesis; tetrahydrofolate biosynthesis; 2-amino-4-hydroxy-6-hydroxymethyl-7,8-dihydropteridine diphosphate from 7,8-dihydroneopterin triphosphate: step 4/4.</text>
</comment>
<dbReference type="NCBIfam" id="TIGR01498">
    <property type="entry name" value="folK"/>
    <property type="match status" value="1"/>
</dbReference>
<keyword evidence="11" id="KW-1185">Reference proteome</keyword>
<evidence type="ECO:0000313" key="11">
    <source>
        <dbReference type="Proteomes" id="UP000006443"/>
    </source>
</evidence>
<organism evidence="10 11">
    <name type="scientific">Dethiobacter alkaliphilus AHT 1</name>
    <dbReference type="NCBI Taxonomy" id="555088"/>
    <lineage>
        <taxon>Bacteria</taxon>
        <taxon>Bacillati</taxon>
        <taxon>Bacillota</taxon>
        <taxon>Dethiobacteria</taxon>
        <taxon>Dethiobacterales</taxon>
        <taxon>Dethiobacteraceae</taxon>
        <taxon>Dethiobacter</taxon>
    </lineage>
</organism>
<evidence type="ECO:0000256" key="3">
    <source>
        <dbReference type="ARBA" id="ARBA00013253"/>
    </source>
</evidence>
<evidence type="ECO:0000256" key="1">
    <source>
        <dbReference type="ARBA" id="ARBA00000198"/>
    </source>
</evidence>
<keyword evidence="4 10" id="KW-0808">Transferase</keyword>
<dbReference type="PANTHER" id="PTHR43071">
    <property type="entry name" value="2-AMINO-4-HYDROXY-6-HYDROXYMETHYLDIHYDROPTERIDINE PYROPHOSPHOKINASE"/>
    <property type="match status" value="1"/>
</dbReference>
<sequence>MAKAFLGLGSNLGERQKQLDFAVERLQAHPQITDLKVAKYLETEPVGYLDQDKFLNTVVELSTTLAPHELLAVAQEIEQAAKRVRVIRWGPRTLDVDILLYDALCLDEPDLTIPHPRMREREFVLAPLAQIAPDVAIPPDGRTARQLLDQLRKSGCFDASND</sequence>
<dbReference type="PANTHER" id="PTHR43071:SF1">
    <property type="entry name" value="2-AMINO-4-HYDROXY-6-HYDROXYMETHYLDIHYDROPTERIDINE PYROPHOSPHOKINASE"/>
    <property type="match status" value="1"/>
</dbReference>